<dbReference type="InterPro" id="IPR005574">
    <property type="entry name" value="Rpb4/RPC9"/>
</dbReference>
<dbReference type="PANTHER" id="PTHR15561">
    <property type="entry name" value="CALCITONIN GENE-RELATED PEPTIDE-RECEPTOR COMPONENT PROTEIN"/>
    <property type="match status" value="1"/>
</dbReference>
<dbReference type="PANTHER" id="PTHR15561:SF0">
    <property type="entry name" value="DNA-DIRECTED RNA POLYMERASE III SUBUNIT RPC9"/>
    <property type="match status" value="1"/>
</dbReference>
<feature type="domain" description="RNA polymerase Rpb4/RPC9 core" evidence="8">
    <location>
        <begin position="1"/>
        <end position="140"/>
    </location>
</feature>
<protein>
    <recommendedName>
        <fullName evidence="3">DNA-directed RNA polymerase III subunit RPC9</fullName>
    </recommendedName>
</protein>
<reference evidence="9" key="1">
    <citation type="submission" date="2021-07" db="EMBL/GenBank/DDBJ databases">
        <authorList>
            <person name="Durling M."/>
        </authorList>
    </citation>
    <scope>NUCLEOTIDE SEQUENCE</scope>
</reference>
<keyword evidence="6" id="KW-0539">Nucleus</keyword>
<evidence type="ECO:0000256" key="1">
    <source>
        <dbReference type="ARBA" id="ARBA00004123"/>
    </source>
</evidence>
<dbReference type="SMART" id="SM00657">
    <property type="entry name" value="RPOL4c"/>
    <property type="match status" value="1"/>
</dbReference>
<evidence type="ECO:0000313" key="9">
    <source>
        <dbReference type="EMBL" id="CAG8960621.1"/>
    </source>
</evidence>
<evidence type="ECO:0000259" key="8">
    <source>
        <dbReference type="SMART" id="SM00657"/>
    </source>
</evidence>
<dbReference type="GO" id="GO:0005666">
    <property type="term" value="C:RNA polymerase III complex"/>
    <property type="evidence" value="ECO:0007669"/>
    <property type="project" value="InterPro"/>
</dbReference>
<dbReference type="OrthoDB" id="1746530at2759"/>
<comment type="similarity">
    <text evidence="2">Belongs to the eukaryotic RPC9 RNA polymerase subunit family.</text>
</comment>
<dbReference type="AlphaFoldDB" id="A0A9N9PUU7"/>
<sequence length="170" mass="19388">MKILEAQSATLTNYEVYTHLLDQEERFASRTKARGPRAPPVEHRPSNLKTVTKELLNYLREAPSPLGSNPLPYNENTIKKLLEGLRPWNFTKGEILMILNLRPSKPENLNTIIEEMESRFPGDEEQEQILNVIGDVLGRPDGKAESKAMTENANKARLQRERTVPIVEQD</sequence>
<organism evidence="9 10">
    <name type="scientific">Hymenoscyphus fraxineus</name>
    <dbReference type="NCBI Taxonomy" id="746836"/>
    <lineage>
        <taxon>Eukaryota</taxon>
        <taxon>Fungi</taxon>
        <taxon>Dikarya</taxon>
        <taxon>Ascomycota</taxon>
        <taxon>Pezizomycotina</taxon>
        <taxon>Leotiomycetes</taxon>
        <taxon>Helotiales</taxon>
        <taxon>Helotiaceae</taxon>
        <taxon>Hymenoscyphus</taxon>
    </lineage>
</organism>
<keyword evidence="10" id="KW-1185">Reference proteome</keyword>
<dbReference type="InterPro" id="IPR038324">
    <property type="entry name" value="Rpb4/RPC9_sf"/>
</dbReference>
<comment type="caution">
    <text evidence="9">The sequence shown here is derived from an EMBL/GenBank/DDBJ whole genome shotgun (WGS) entry which is preliminary data.</text>
</comment>
<evidence type="ECO:0000256" key="7">
    <source>
        <dbReference type="SAM" id="MobiDB-lite"/>
    </source>
</evidence>
<dbReference type="Gene3D" id="1.20.1250.40">
    <property type="match status" value="1"/>
</dbReference>
<dbReference type="Pfam" id="PF03874">
    <property type="entry name" value="RNA_pol_Rpb4"/>
    <property type="match status" value="1"/>
</dbReference>
<name>A0A9N9PUU7_9HELO</name>
<feature type="region of interest" description="Disordered" evidence="7">
    <location>
        <begin position="141"/>
        <end position="170"/>
    </location>
</feature>
<dbReference type="InterPro" id="IPR038846">
    <property type="entry name" value="RPC9"/>
</dbReference>
<proteinExistence type="inferred from homology"/>
<keyword evidence="4" id="KW-0240">DNA-directed RNA polymerase</keyword>
<dbReference type="InterPro" id="IPR010997">
    <property type="entry name" value="HRDC-like_sf"/>
</dbReference>
<evidence type="ECO:0000256" key="5">
    <source>
        <dbReference type="ARBA" id="ARBA00023163"/>
    </source>
</evidence>
<dbReference type="InterPro" id="IPR006590">
    <property type="entry name" value="RNA_pol_Rpb4/RPC9_core"/>
</dbReference>
<evidence type="ECO:0000313" key="10">
    <source>
        <dbReference type="Proteomes" id="UP000696280"/>
    </source>
</evidence>
<dbReference type="SUPFAM" id="SSF47819">
    <property type="entry name" value="HRDC-like"/>
    <property type="match status" value="1"/>
</dbReference>
<dbReference type="GO" id="GO:0006384">
    <property type="term" value="P:transcription initiation at RNA polymerase III promoter"/>
    <property type="evidence" value="ECO:0007669"/>
    <property type="project" value="InterPro"/>
</dbReference>
<keyword evidence="5" id="KW-0804">Transcription</keyword>
<evidence type="ECO:0000256" key="3">
    <source>
        <dbReference type="ARBA" id="ARBA00016672"/>
    </source>
</evidence>
<dbReference type="Proteomes" id="UP000696280">
    <property type="component" value="Unassembled WGS sequence"/>
</dbReference>
<comment type="subcellular location">
    <subcellularLocation>
        <location evidence="1">Nucleus</location>
    </subcellularLocation>
</comment>
<evidence type="ECO:0000256" key="6">
    <source>
        <dbReference type="ARBA" id="ARBA00023242"/>
    </source>
</evidence>
<accession>A0A9N9PUU7</accession>
<evidence type="ECO:0000256" key="4">
    <source>
        <dbReference type="ARBA" id="ARBA00022478"/>
    </source>
</evidence>
<evidence type="ECO:0000256" key="2">
    <source>
        <dbReference type="ARBA" id="ARBA00006898"/>
    </source>
</evidence>
<dbReference type="EMBL" id="CAJVRL010000101">
    <property type="protein sequence ID" value="CAG8960621.1"/>
    <property type="molecule type" value="Genomic_DNA"/>
</dbReference>
<dbReference type="GO" id="GO:0000166">
    <property type="term" value="F:nucleotide binding"/>
    <property type="evidence" value="ECO:0007669"/>
    <property type="project" value="InterPro"/>
</dbReference>
<gene>
    <name evidence="9" type="ORF">HYFRA_00013499</name>
</gene>